<proteinExistence type="predicted"/>
<evidence type="ECO:0000313" key="1">
    <source>
        <dbReference type="EMBL" id="KAJ9073519.1"/>
    </source>
</evidence>
<protein>
    <submittedName>
        <fullName evidence="1">Uncharacterized protein</fullName>
    </submittedName>
</protein>
<gene>
    <name evidence="1" type="ORF">DSO57_1015473</name>
</gene>
<accession>A0ACC2TFS5</accession>
<keyword evidence="2" id="KW-1185">Reference proteome</keyword>
<organism evidence="1 2">
    <name type="scientific">Entomophthora muscae</name>
    <dbReference type="NCBI Taxonomy" id="34485"/>
    <lineage>
        <taxon>Eukaryota</taxon>
        <taxon>Fungi</taxon>
        <taxon>Fungi incertae sedis</taxon>
        <taxon>Zoopagomycota</taxon>
        <taxon>Entomophthoromycotina</taxon>
        <taxon>Entomophthoromycetes</taxon>
        <taxon>Entomophthorales</taxon>
        <taxon>Entomophthoraceae</taxon>
        <taxon>Entomophthora</taxon>
    </lineage>
</organism>
<evidence type="ECO:0000313" key="2">
    <source>
        <dbReference type="Proteomes" id="UP001165960"/>
    </source>
</evidence>
<sequence length="196" mass="22265">MIDCSFPGGSTLHIIFNRFHSFRFFISVASYESIIIGSQKKFQQNSPGDSSRFLFELPCSEKVNEAALARLQTLFKDSPSNPNATSPTKWVNLEKVFFKLTEPELNFFCKTNSKLSAAAPINFKFALDDVDIKQLLKRIHAPTRPSSARSIKTQFLAGLKNHLLNPNDMMRRRIVETEKVALEREKELLNGLIAKK</sequence>
<reference evidence="1" key="1">
    <citation type="submission" date="2022-04" db="EMBL/GenBank/DDBJ databases">
        <title>Genome of the entomopathogenic fungus Entomophthora muscae.</title>
        <authorList>
            <person name="Elya C."/>
            <person name="Lovett B.R."/>
            <person name="Lee E."/>
            <person name="Macias A.M."/>
            <person name="Hajek A.E."/>
            <person name="De Bivort B.L."/>
            <person name="Kasson M.T."/>
            <person name="De Fine Licht H.H."/>
            <person name="Stajich J.E."/>
        </authorList>
    </citation>
    <scope>NUCLEOTIDE SEQUENCE</scope>
    <source>
        <strain evidence="1">Berkeley</strain>
    </source>
</reference>
<dbReference type="Proteomes" id="UP001165960">
    <property type="component" value="Unassembled WGS sequence"/>
</dbReference>
<dbReference type="EMBL" id="QTSX02002901">
    <property type="protein sequence ID" value="KAJ9073519.1"/>
    <property type="molecule type" value="Genomic_DNA"/>
</dbReference>
<name>A0ACC2TFS5_9FUNG</name>
<comment type="caution">
    <text evidence="1">The sequence shown here is derived from an EMBL/GenBank/DDBJ whole genome shotgun (WGS) entry which is preliminary data.</text>
</comment>